<evidence type="ECO:0000256" key="1">
    <source>
        <dbReference type="ARBA" id="ARBA00022679"/>
    </source>
</evidence>
<evidence type="ECO:0000256" key="2">
    <source>
        <dbReference type="ARBA" id="ARBA00023315"/>
    </source>
</evidence>
<organism evidence="4 5">
    <name type="scientific">Nocardioides dubius</name>
    <dbReference type="NCBI Taxonomy" id="317019"/>
    <lineage>
        <taxon>Bacteria</taxon>
        <taxon>Bacillati</taxon>
        <taxon>Actinomycetota</taxon>
        <taxon>Actinomycetes</taxon>
        <taxon>Propionibacteriales</taxon>
        <taxon>Nocardioidaceae</taxon>
        <taxon>Nocardioides</taxon>
    </lineage>
</organism>
<comment type="caution">
    <text evidence="4">The sequence shown here is derived from an EMBL/GenBank/DDBJ whole genome shotgun (WGS) entry which is preliminary data.</text>
</comment>
<evidence type="ECO:0000259" key="3">
    <source>
        <dbReference type="PROSITE" id="PS51186"/>
    </source>
</evidence>
<name>A0ABN1TMS9_9ACTN</name>
<protein>
    <submittedName>
        <fullName evidence="4">GNAT family N-acetyltransferase</fullName>
    </submittedName>
</protein>
<dbReference type="Pfam" id="PF00583">
    <property type="entry name" value="Acetyltransf_1"/>
    <property type="match status" value="1"/>
</dbReference>
<gene>
    <name evidence="4" type="ORF">GCM10009668_07890</name>
</gene>
<dbReference type="InterPro" id="IPR000182">
    <property type="entry name" value="GNAT_dom"/>
</dbReference>
<keyword evidence="5" id="KW-1185">Reference proteome</keyword>
<dbReference type="PROSITE" id="PS51186">
    <property type="entry name" value="GNAT"/>
    <property type="match status" value="1"/>
</dbReference>
<dbReference type="Gene3D" id="3.40.630.30">
    <property type="match status" value="1"/>
</dbReference>
<feature type="domain" description="N-acetyltransferase" evidence="3">
    <location>
        <begin position="6"/>
        <end position="153"/>
    </location>
</feature>
<dbReference type="PANTHER" id="PTHR43877">
    <property type="entry name" value="AMINOALKYLPHOSPHONATE N-ACETYLTRANSFERASE-RELATED-RELATED"/>
    <property type="match status" value="1"/>
</dbReference>
<dbReference type="EMBL" id="BAAALG010000002">
    <property type="protein sequence ID" value="GAA1094510.1"/>
    <property type="molecule type" value="Genomic_DNA"/>
</dbReference>
<evidence type="ECO:0000313" key="4">
    <source>
        <dbReference type="EMBL" id="GAA1094510.1"/>
    </source>
</evidence>
<proteinExistence type="predicted"/>
<keyword evidence="2" id="KW-0012">Acyltransferase</keyword>
<dbReference type="RefSeq" id="WP_343991583.1">
    <property type="nucleotide sequence ID" value="NZ_BAAALG010000002.1"/>
</dbReference>
<dbReference type="CDD" id="cd04301">
    <property type="entry name" value="NAT_SF"/>
    <property type="match status" value="1"/>
</dbReference>
<keyword evidence="1" id="KW-0808">Transferase</keyword>
<sequence>MSPAEIEIRGAHLDEAELLTELALRSKAHWGYSAEFLAACRDELAVRPSAITADVVRVAARGEEVLGFYELSGVVPHGELAALFVERDQIGTGVGGRLLDHALDAASRRGFGSLVVDADPGAEAFYLRHGARRIGDSLSGSIPGRLLPRLLFEIGR</sequence>
<accession>A0ABN1TMS9</accession>
<dbReference type="InterPro" id="IPR050832">
    <property type="entry name" value="Bact_Acetyltransf"/>
</dbReference>
<evidence type="ECO:0000313" key="5">
    <source>
        <dbReference type="Proteomes" id="UP001501581"/>
    </source>
</evidence>
<dbReference type="Proteomes" id="UP001501581">
    <property type="component" value="Unassembled WGS sequence"/>
</dbReference>
<dbReference type="InterPro" id="IPR016181">
    <property type="entry name" value="Acyl_CoA_acyltransferase"/>
</dbReference>
<dbReference type="SUPFAM" id="SSF55729">
    <property type="entry name" value="Acyl-CoA N-acyltransferases (Nat)"/>
    <property type="match status" value="1"/>
</dbReference>
<reference evidence="4 5" key="1">
    <citation type="journal article" date="2019" name="Int. J. Syst. Evol. Microbiol.">
        <title>The Global Catalogue of Microorganisms (GCM) 10K type strain sequencing project: providing services to taxonomists for standard genome sequencing and annotation.</title>
        <authorList>
            <consortium name="The Broad Institute Genomics Platform"/>
            <consortium name="The Broad Institute Genome Sequencing Center for Infectious Disease"/>
            <person name="Wu L."/>
            <person name="Ma J."/>
        </authorList>
    </citation>
    <scope>NUCLEOTIDE SEQUENCE [LARGE SCALE GENOMIC DNA]</scope>
    <source>
        <strain evidence="4 5">JCM 13008</strain>
    </source>
</reference>